<comment type="caution">
    <text evidence="1">The sequence shown here is derived from an EMBL/GenBank/DDBJ whole genome shotgun (WGS) entry which is preliminary data.</text>
</comment>
<organism evidence="1 2">
    <name type="scientific">Rhodanobacter denitrificans</name>
    <dbReference type="NCBI Taxonomy" id="666685"/>
    <lineage>
        <taxon>Bacteria</taxon>
        <taxon>Pseudomonadati</taxon>
        <taxon>Pseudomonadota</taxon>
        <taxon>Gammaproteobacteria</taxon>
        <taxon>Lysobacterales</taxon>
        <taxon>Rhodanobacteraceae</taxon>
        <taxon>Rhodanobacter</taxon>
    </lineage>
</organism>
<dbReference type="AlphaFoldDB" id="A0A368KK65"/>
<evidence type="ECO:0008006" key="3">
    <source>
        <dbReference type="Google" id="ProtNLM"/>
    </source>
</evidence>
<evidence type="ECO:0000313" key="2">
    <source>
        <dbReference type="Proteomes" id="UP000252387"/>
    </source>
</evidence>
<name>A0A368KK65_9GAMM</name>
<keyword evidence="2" id="KW-1185">Reference proteome</keyword>
<protein>
    <recommendedName>
        <fullName evidence="3">4-vinyl reductase 4VR domain-containing protein</fullName>
    </recommendedName>
</protein>
<proteinExistence type="predicted"/>
<accession>A0A368KK65</accession>
<evidence type="ECO:0000313" key="1">
    <source>
        <dbReference type="EMBL" id="RCS31365.1"/>
    </source>
</evidence>
<gene>
    <name evidence="1" type="ORF">DEO45_01430</name>
</gene>
<dbReference type="Proteomes" id="UP000252387">
    <property type="component" value="Unassembled WGS sequence"/>
</dbReference>
<dbReference type="EMBL" id="QFWQ01000002">
    <property type="protein sequence ID" value="RCS31365.1"/>
    <property type="molecule type" value="Genomic_DNA"/>
</dbReference>
<reference evidence="1 2" key="1">
    <citation type="submission" date="2018-05" db="EMBL/GenBank/DDBJ databases">
        <title>Draft genome sequence of Rhodanobacter denitrificans Yn1 isolated from gold copper mine.</title>
        <authorList>
            <person name="Yang N."/>
            <person name="Mazhar H.S."/>
            <person name="Rensing C."/>
        </authorList>
    </citation>
    <scope>NUCLEOTIDE SEQUENCE [LARGE SCALE GENOMIC DNA]</scope>
    <source>
        <strain evidence="1 2">Yn1</strain>
    </source>
</reference>
<sequence length="195" mass="20781">MAPAAGDTAPVVPPAVEPELYEALLVRRPAKPASAKPAPEPFVEVVALEAEVPAVEQALADLANEYPRIMPRLQALERAVAAGARESSLRLAGQRVGAWLSEREYALDTGLDLDAAFDAIGVPALHAFVEVERRDGQLHLLHSPLCAQHGRSGCSFFSGFLEGLLGPAIAPRELWIFPVCCRSYGADECVFAISG</sequence>